<dbReference type="AlphaFoldDB" id="A0AAW0FQ62"/>
<dbReference type="Proteomes" id="UP001385951">
    <property type="component" value="Unassembled WGS sequence"/>
</dbReference>
<dbReference type="InterPro" id="IPR041078">
    <property type="entry name" value="Plavaka"/>
</dbReference>
<gene>
    <name evidence="1" type="ORF">QCA50_017350</name>
</gene>
<reference evidence="1 2" key="1">
    <citation type="submission" date="2022-09" db="EMBL/GenBank/DDBJ databases">
        <authorList>
            <person name="Palmer J.M."/>
        </authorList>
    </citation>
    <scope>NUCLEOTIDE SEQUENCE [LARGE SCALE GENOMIC DNA]</scope>
    <source>
        <strain evidence="1 2">DSM 7382</strain>
    </source>
</reference>
<name>A0AAW0FQ62_9APHY</name>
<keyword evidence="2" id="KW-1185">Reference proteome</keyword>
<dbReference type="EMBL" id="JASBNA010000057">
    <property type="protein sequence ID" value="KAK7679638.1"/>
    <property type="molecule type" value="Genomic_DNA"/>
</dbReference>
<comment type="caution">
    <text evidence="1">The sequence shown here is derived from an EMBL/GenBank/DDBJ whole genome shotgun (WGS) entry which is preliminary data.</text>
</comment>
<evidence type="ECO:0000313" key="1">
    <source>
        <dbReference type="EMBL" id="KAK7679638.1"/>
    </source>
</evidence>
<dbReference type="Pfam" id="PF18759">
    <property type="entry name" value="Plavaka"/>
    <property type="match status" value="1"/>
</dbReference>
<proteinExistence type="predicted"/>
<sequence>MLYSDSTHLANFGDASLWPLYLYFGNQSKYERVRPATGSCHHVAYIPKLSDSFHDFYLNLTGEGPPAEVLTHCWRELMHGVLRTVLDADFVHAYTHGIVIKCSDGNTRRVFPRIFTYSADYPEKYIFS</sequence>
<organism evidence="1 2">
    <name type="scientific">Cerrena zonata</name>
    <dbReference type="NCBI Taxonomy" id="2478898"/>
    <lineage>
        <taxon>Eukaryota</taxon>
        <taxon>Fungi</taxon>
        <taxon>Dikarya</taxon>
        <taxon>Basidiomycota</taxon>
        <taxon>Agaricomycotina</taxon>
        <taxon>Agaricomycetes</taxon>
        <taxon>Polyporales</taxon>
        <taxon>Cerrenaceae</taxon>
        <taxon>Cerrena</taxon>
    </lineage>
</organism>
<accession>A0AAW0FQ62</accession>
<protein>
    <submittedName>
        <fullName evidence="1">Uncharacterized protein</fullName>
    </submittedName>
</protein>
<evidence type="ECO:0000313" key="2">
    <source>
        <dbReference type="Proteomes" id="UP001385951"/>
    </source>
</evidence>